<comment type="caution">
    <text evidence="4">The sequence shown here is derived from an EMBL/GenBank/DDBJ whole genome shotgun (WGS) entry which is preliminary data.</text>
</comment>
<dbReference type="InterPro" id="IPR050330">
    <property type="entry name" value="Bact_OuterMem_StrucFunc"/>
</dbReference>
<name>A0A9D9NIR3_9BACT</name>
<proteinExistence type="predicted"/>
<evidence type="ECO:0000313" key="4">
    <source>
        <dbReference type="EMBL" id="MBO8474558.1"/>
    </source>
</evidence>
<dbReference type="PANTHER" id="PTHR30329">
    <property type="entry name" value="STATOR ELEMENT OF FLAGELLAR MOTOR COMPLEX"/>
    <property type="match status" value="1"/>
</dbReference>
<organism evidence="4 5">
    <name type="scientific">Candidatus Cryptobacteroides faecigallinarum</name>
    <dbReference type="NCBI Taxonomy" id="2840763"/>
    <lineage>
        <taxon>Bacteria</taxon>
        <taxon>Pseudomonadati</taxon>
        <taxon>Bacteroidota</taxon>
        <taxon>Bacteroidia</taxon>
        <taxon>Bacteroidales</taxon>
        <taxon>Candidatus Cryptobacteroides</taxon>
    </lineage>
</organism>
<protein>
    <submittedName>
        <fullName evidence="4">OmpA family protein</fullName>
    </submittedName>
</protein>
<keyword evidence="1" id="KW-0472">Membrane</keyword>
<dbReference type="AlphaFoldDB" id="A0A9D9NIR3"/>
<dbReference type="Proteomes" id="UP000823757">
    <property type="component" value="Unassembled WGS sequence"/>
</dbReference>
<evidence type="ECO:0000259" key="3">
    <source>
        <dbReference type="PROSITE" id="PS51123"/>
    </source>
</evidence>
<accession>A0A9D9NIR3</accession>
<feature type="domain" description="OmpA-like" evidence="3">
    <location>
        <begin position="244"/>
        <end position="354"/>
    </location>
</feature>
<reference evidence="4" key="2">
    <citation type="journal article" date="2021" name="PeerJ">
        <title>Extensive microbial diversity within the chicken gut microbiome revealed by metagenomics and culture.</title>
        <authorList>
            <person name="Gilroy R."/>
            <person name="Ravi A."/>
            <person name="Getino M."/>
            <person name="Pursley I."/>
            <person name="Horton D.L."/>
            <person name="Alikhan N.F."/>
            <person name="Baker D."/>
            <person name="Gharbi K."/>
            <person name="Hall N."/>
            <person name="Watson M."/>
            <person name="Adriaenssens E.M."/>
            <person name="Foster-Nyarko E."/>
            <person name="Jarju S."/>
            <person name="Secka A."/>
            <person name="Antonio M."/>
            <person name="Oren A."/>
            <person name="Chaudhuri R.R."/>
            <person name="La Ragione R."/>
            <person name="Hildebrand F."/>
            <person name="Pallen M.J."/>
        </authorList>
    </citation>
    <scope>NUCLEOTIDE SEQUENCE</scope>
    <source>
        <strain evidence="4">B1-13419</strain>
    </source>
</reference>
<dbReference type="InterPro" id="IPR006665">
    <property type="entry name" value="OmpA-like"/>
</dbReference>
<dbReference type="SUPFAM" id="SSF103088">
    <property type="entry name" value="OmpA-like"/>
    <property type="match status" value="1"/>
</dbReference>
<evidence type="ECO:0000256" key="1">
    <source>
        <dbReference type="PROSITE-ProRule" id="PRU00473"/>
    </source>
</evidence>
<feature type="compositionally biased region" description="Low complexity" evidence="2">
    <location>
        <begin position="191"/>
        <end position="237"/>
    </location>
</feature>
<dbReference type="InterPro" id="IPR011250">
    <property type="entry name" value="OMP/PagP_B-barrel"/>
</dbReference>
<dbReference type="GO" id="GO:0016020">
    <property type="term" value="C:membrane"/>
    <property type="evidence" value="ECO:0007669"/>
    <property type="project" value="UniProtKB-UniRule"/>
</dbReference>
<dbReference type="PANTHER" id="PTHR30329:SF21">
    <property type="entry name" value="LIPOPROTEIN YIAD-RELATED"/>
    <property type="match status" value="1"/>
</dbReference>
<dbReference type="Pfam" id="PF00691">
    <property type="entry name" value="OmpA"/>
    <property type="match status" value="1"/>
</dbReference>
<dbReference type="CDD" id="cd07185">
    <property type="entry name" value="OmpA_C-like"/>
    <property type="match status" value="1"/>
</dbReference>
<dbReference type="EMBL" id="JADIMD010000068">
    <property type="protein sequence ID" value="MBO8474558.1"/>
    <property type="molecule type" value="Genomic_DNA"/>
</dbReference>
<dbReference type="PROSITE" id="PS51123">
    <property type="entry name" value="OMPA_2"/>
    <property type="match status" value="1"/>
</dbReference>
<sequence length="354" mass="37711">MQVQGGIGQTVGETSFGSLISPAAAFNFGYRFTPVWSLRAGVGGWQAKGAVVGPTQMYSYNYLQGNVDVLVDICSIFSGYRPGRAVSPYLFAGVGVNGAFNNAQAQSLASRFPADGYLWSGSNILPAGRFGVGTGIRITDAVRFNLEVNANFLGDKFNSKKGSAVDWQLGAMAGFTFNIGLRKGKSQPAASPEVAAVPVQQETVSSEPAPAPESEPVSDAPAPVVASAPEDAPSVAAEQKDAPAAPVFREEKKDVFFKIGKYELRDSELANLEYVAKIAKENPQTMIEVTGYADPQTGSAKRNMYLSRKRAETVAKWLETSGVSADRIVVKYKGGTESPYETPAQNRVAICIVR</sequence>
<dbReference type="SUPFAM" id="SSF56925">
    <property type="entry name" value="OMPA-like"/>
    <property type="match status" value="1"/>
</dbReference>
<evidence type="ECO:0000313" key="5">
    <source>
        <dbReference type="Proteomes" id="UP000823757"/>
    </source>
</evidence>
<feature type="region of interest" description="Disordered" evidence="2">
    <location>
        <begin position="191"/>
        <end position="243"/>
    </location>
</feature>
<dbReference type="Gene3D" id="2.40.160.20">
    <property type="match status" value="1"/>
</dbReference>
<dbReference type="Gene3D" id="3.30.1330.60">
    <property type="entry name" value="OmpA-like domain"/>
    <property type="match status" value="1"/>
</dbReference>
<evidence type="ECO:0000256" key="2">
    <source>
        <dbReference type="SAM" id="MobiDB-lite"/>
    </source>
</evidence>
<gene>
    <name evidence="4" type="ORF">IAB91_04620</name>
</gene>
<dbReference type="InterPro" id="IPR036737">
    <property type="entry name" value="OmpA-like_sf"/>
</dbReference>
<reference evidence="4" key="1">
    <citation type="submission" date="2020-10" db="EMBL/GenBank/DDBJ databases">
        <authorList>
            <person name="Gilroy R."/>
        </authorList>
    </citation>
    <scope>NUCLEOTIDE SEQUENCE</scope>
    <source>
        <strain evidence="4">B1-13419</strain>
    </source>
</reference>